<reference evidence="6 7" key="1">
    <citation type="submission" date="2018-06" db="EMBL/GenBank/DDBJ databases">
        <title>Paenibacillus imtechensis sp. nov.</title>
        <authorList>
            <person name="Pinnaka A.K."/>
            <person name="Singh H."/>
            <person name="Kaur M."/>
        </authorList>
    </citation>
    <scope>NUCLEOTIDE SEQUENCE [LARGE SCALE GENOMIC DNA]</scope>
    <source>
        <strain evidence="6 7">SMB1</strain>
    </source>
</reference>
<dbReference type="Proteomes" id="UP000249522">
    <property type="component" value="Unassembled WGS sequence"/>
</dbReference>
<dbReference type="Gene3D" id="3.30.1490.20">
    <property type="entry name" value="ATP-grasp fold, A domain"/>
    <property type="match status" value="1"/>
</dbReference>
<dbReference type="EMBL" id="QKRB01000036">
    <property type="protein sequence ID" value="PZD96792.1"/>
    <property type="molecule type" value="Genomic_DNA"/>
</dbReference>
<dbReference type="InterPro" id="IPR052032">
    <property type="entry name" value="ATP-dep_AA_Ligase"/>
</dbReference>
<proteinExistence type="predicted"/>
<dbReference type="Gene3D" id="3.40.50.20">
    <property type="match status" value="1"/>
</dbReference>
<evidence type="ECO:0000259" key="5">
    <source>
        <dbReference type="PROSITE" id="PS50975"/>
    </source>
</evidence>
<keyword evidence="2 4" id="KW-0547">Nucleotide-binding</keyword>
<dbReference type="InterPro" id="IPR013815">
    <property type="entry name" value="ATP_grasp_subdomain_1"/>
</dbReference>
<dbReference type="RefSeq" id="WP_111145803.1">
    <property type="nucleotide sequence ID" value="NZ_QKRB01000036.1"/>
</dbReference>
<evidence type="ECO:0000256" key="2">
    <source>
        <dbReference type="ARBA" id="ARBA00022741"/>
    </source>
</evidence>
<comment type="caution">
    <text evidence="6">The sequence shown here is derived from an EMBL/GenBank/DDBJ whole genome shotgun (WGS) entry which is preliminary data.</text>
</comment>
<dbReference type="GO" id="GO:0005524">
    <property type="term" value="F:ATP binding"/>
    <property type="evidence" value="ECO:0007669"/>
    <property type="project" value="UniProtKB-UniRule"/>
</dbReference>
<dbReference type="GO" id="GO:0046872">
    <property type="term" value="F:metal ion binding"/>
    <property type="evidence" value="ECO:0007669"/>
    <property type="project" value="InterPro"/>
</dbReference>
<dbReference type="SUPFAM" id="SSF56059">
    <property type="entry name" value="Glutathione synthetase ATP-binding domain-like"/>
    <property type="match status" value="1"/>
</dbReference>
<feature type="domain" description="ATP-grasp" evidence="5">
    <location>
        <begin position="109"/>
        <end position="300"/>
    </location>
</feature>
<dbReference type="InterPro" id="IPR011761">
    <property type="entry name" value="ATP-grasp"/>
</dbReference>
<keyword evidence="1 6" id="KW-0436">Ligase</keyword>
<sequence length="404" mass="44924">MSILILNRGASYPYDQWLKELQEELLILTTPKRAKECTRYSVVKTFDNYEMNGAVELEAIALYREHHFHTLLATSEFDILRAAKIRDYLGISGQTYESALAFRNKMVMKRLLREAGVEVPACLVVETATDIRRFVDTHGFPIVCKPVDGSGSVDTCIIRSDEDLVNYIRNGIAPNTEVESFIEGDMYHVDGLVIKGQLIFSWPSKYMNGCLAYQEGNYNGSYLLAPDDPMTPRLKDFTAQVIEALPTPLHTSFHAEIFVTPDDRLVFCEIASRTGGGLIQQAVKQGFGVDLTRLSIQAQCGMKIDMAEAAPHSDTMVPSGFVLIPPGKGIVRYIPEECTLDGITLYKVSARPGQTFNGTESSVDTVVSMLIKGETVQEVQARIVRAAEWFKAHVSMEAIEMMGV</sequence>
<dbReference type="Pfam" id="PF02655">
    <property type="entry name" value="ATP-grasp_3"/>
    <property type="match status" value="1"/>
</dbReference>
<organism evidence="6 7">
    <name type="scientific">Paenibacillus sambharensis</name>
    <dbReference type="NCBI Taxonomy" id="1803190"/>
    <lineage>
        <taxon>Bacteria</taxon>
        <taxon>Bacillati</taxon>
        <taxon>Bacillota</taxon>
        <taxon>Bacilli</taxon>
        <taxon>Bacillales</taxon>
        <taxon>Paenibacillaceae</taxon>
        <taxon>Paenibacillus</taxon>
    </lineage>
</organism>
<dbReference type="GO" id="GO:0016874">
    <property type="term" value="F:ligase activity"/>
    <property type="evidence" value="ECO:0007669"/>
    <property type="project" value="UniProtKB-KW"/>
</dbReference>
<evidence type="ECO:0000256" key="1">
    <source>
        <dbReference type="ARBA" id="ARBA00022598"/>
    </source>
</evidence>
<dbReference type="PANTHER" id="PTHR43585:SF2">
    <property type="entry name" value="ATP-GRASP ENZYME FSQD"/>
    <property type="match status" value="1"/>
</dbReference>
<keyword evidence="7" id="KW-1185">Reference proteome</keyword>
<keyword evidence="3 4" id="KW-0067">ATP-binding</keyword>
<evidence type="ECO:0000313" key="7">
    <source>
        <dbReference type="Proteomes" id="UP000249522"/>
    </source>
</evidence>
<evidence type="ECO:0000256" key="4">
    <source>
        <dbReference type="PROSITE-ProRule" id="PRU00409"/>
    </source>
</evidence>
<evidence type="ECO:0000256" key="3">
    <source>
        <dbReference type="ARBA" id="ARBA00022840"/>
    </source>
</evidence>
<dbReference type="PROSITE" id="PS50975">
    <property type="entry name" value="ATP_GRASP"/>
    <property type="match status" value="1"/>
</dbReference>
<dbReference type="PANTHER" id="PTHR43585">
    <property type="entry name" value="FUMIPYRROLE BIOSYNTHESIS PROTEIN C"/>
    <property type="match status" value="1"/>
</dbReference>
<gene>
    <name evidence="6" type="ORF">DNH61_06235</name>
</gene>
<protein>
    <submittedName>
        <fullName evidence="6">Carboxylate--amine ligase</fullName>
    </submittedName>
</protein>
<dbReference type="OrthoDB" id="2210549at2"/>
<accession>A0A2W1LPE1</accession>
<dbReference type="InterPro" id="IPR003806">
    <property type="entry name" value="ATP-grasp_PylC-type"/>
</dbReference>
<name>A0A2W1LPE1_9BACL</name>
<dbReference type="Gene3D" id="3.30.470.20">
    <property type="entry name" value="ATP-grasp fold, B domain"/>
    <property type="match status" value="1"/>
</dbReference>
<evidence type="ECO:0000313" key="6">
    <source>
        <dbReference type="EMBL" id="PZD96792.1"/>
    </source>
</evidence>
<dbReference type="AlphaFoldDB" id="A0A2W1LPE1"/>